<evidence type="ECO:0000313" key="1">
    <source>
        <dbReference type="EMBL" id="KGD67652.1"/>
    </source>
</evidence>
<gene>
    <name evidence="1" type="ORF">LG45_11045</name>
</gene>
<dbReference type="SUPFAM" id="SSF53474">
    <property type="entry name" value="alpha/beta-Hydrolases"/>
    <property type="match status" value="1"/>
</dbReference>
<dbReference type="PROSITE" id="PS51257">
    <property type="entry name" value="PROKAR_LIPOPROTEIN"/>
    <property type="match status" value="1"/>
</dbReference>
<accession>A0A095SSW9</accession>
<comment type="caution">
    <text evidence="1">The sequence shown here is derived from an EMBL/GenBank/DDBJ whole genome shotgun (WGS) entry which is preliminary data.</text>
</comment>
<reference evidence="1 2" key="1">
    <citation type="submission" date="2014-09" db="EMBL/GenBank/DDBJ databases">
        <title>Whole Genome Shotgun of Flavobacterium aquatile LMG 4008.</title>
        <authorList>
            <person name="Gale A.N."/>
            <person name="Pipes S.E."/>
            <person name="Newman J.D."/>
        </authorList>
    </citation>
    <scope>NUCLEOTIDE SEQUENCE [LARGE SCALE GENOMIC DNA]</scope>
    <source>
        <strain evidence="1 2">LMG 4008</strain>
    </source>
</reference>
<dbReference type="PANTHER" id="PTHR48098:SF6">
    <property type="entry name" value="FERRI-BACILLIBACTIN ESTERASE BESA"/>
    <property type="match status" value="1"/>
</dbReference>
<dbReference type="PANTHER" id="PTHR48098">
    <property type="entry name" value="ENTEROCHELIN ESTERASE-RELATED"/>
    <property type="match status" value="1"/>
</dbReference>
<dbReference type="eggNOG" id="COG2382">
    <property type="taxonomic scope" value="Bacteria"/>
</dbReference>
<evidence type="ECO:0000313" key="2">
    <source>
        <dbReference type="Proteomes" id="UP000029554"/>
    </source>
</evidence>
<proteinExistence type="predicted"/>
<dbReference type="InterPro" id="IPR029058">
    <property type="entry name" value="AB_hydrolase_fold"/>
</dbReference>
<sequence>MAKMKNILLIGFVCLLMFSCKTKKEIIFAESKFITDSIYSIYLKEYRKHNVYLPKDFSLNKNYPIIFATDGGTSITDKKTELDSLINKKIIKPIILIASFSNNKIADSTSTTLGNGKKVYLNYRNFEYVDRKPIREEDSLIVDRFNNHKSYFMNELITKIEKTYNQKGKKQNRYFYGVSNGAGFGISLLNSNPELIGTYFCFSTFGGDVQTNVWNKKTIYPNLFLRYGSEEPFFLKEEAEHLNSKYAESNSIIDAKQFKGGHSNKYWKNEFIEIICMVMKIK</sequence>
<dbReference type="EMBL" id="JRHH01000004">
    <property type="protein sequence ID" value="KGD67652.1"/>
    <property type="molecule type" value="Genomic_DNA"/>
</dbReference>
<dbReference type="STRING" id="1453498.LG45_11045"/>
<protein>
    <submittedName>
        <fullName evidence="1">Esterase</fullName>
    </submittedName>
</protein>
<dbReference type="Pfam" id="PF00756">
    <property type="entry name" value="Esterase"/>
    <property type="match status" value="1"/>
</dbReference>
<dbReference type="Proteomes" id="UP000029554">
    <property type="component" value="Unassembled WGS sequence"/>
</dbReference>
<dbReference type="Gene3D" id="3.40.50.1820">
    <property type="entry name" value="alpha/beta hydrolase"/>
    <property type="match status" value="1"/>
</dbReference>
<dbReference type="InterPro" id="IPR050583">
    <property type="entry name" value="Mycobacterial_A85_antigen"/>
</dbReference>
<organism evidence="1 2">
    <name type="scientific">Flavobacterium aquatile LMG 4008 = ATCC 11947</name>
    <dbReference type="NCBI Taxonomy" id="1453498"/>
    <lineage>
        <taxon>Bacteria</taxon>
        <taxon>Pseudomonadati</taxon>
        <taxon>Bacteroidota</taxon>
        <taxon>Flavobacteriia</taxon>
        <taxon>Flavobacteriales</taxon>
        <taxon>Flavobacteriaceae</taxon>
        <taxon>Flavobacterium</taxon>
    </lineage>
</organism>
<dbReference type="InterPro" id="IPR000801">
    <property type="entry name" value="Esterase-like"/>
</dbReference>
<dbReference type="OrthoDB" id="9803578at2"/>
<keyword evidence="2" id="KW-1185">Reference proteome</keyword>
<name>A0A095SSW9_9FLAO</name>
<dbReference type="AlphaFoldDB" id="A0A095SSW9"/>